<proteinExistence type="predicted"/>
<name>A0A4V1CEA6_9CORY</name>
<dbReference type="PANTHER" id="PTHR33993:SF10">
    <property type="entry name" value="CONSERVED PROTEIN"/>
    <property type="match status" value="1"/>
</dbReference>
<protein>
    <submittedName>
        <fullName evidence="2">27 kDa antigen Cfp30B</fullName>
    </submittedName>
</protein>
<dbReference type="AlphaFoldDB" id="A0A4V1CEA6"/>
<dbReference type="EMBL" id="CP039247">
    <property type="protein sequence ID" value="QCB27438.1"/>
    <property type="molecule type" value="Genomic_DNA"/>
</dbReference>
<dbReference type="InterPro" id="IPR052164">
    <property type="entry name" value="Anthracycline_SecMetBiosynth"/>
</dbReference>
<dbReference type="PANTHER" id="PTHR33993">
    <property type="entry name" value="GLYOXALASE-RELATED"/>
    <property type="match status" value="1"/>
</dbReference>
<evidence type="ECO:0000259" key="1">
    <source>
        <dbReference type="PROSITE" id="PS51819"/>
    </source>
</evidence>
<dbReference type="OrthoDB" id="9793039at2"/>
<evidence type="ECO:0000313" key="2">
    <source>
        <dbReference type="EMBL" id="QCB27438.1"/>
    </source>
</evidence>
<dbReference type="Proteomes" id="UP000296352">
    <property type="component" value="Chromosome"/>
</dbReference>
<dbReference type="RefSeq" id="WP_136140314.1">
    <property type="nucleotide sequence ID" value="NZ_CP039247.1"/>
</dbReference>
<dbReference type="Gene3D" id="3.10.180.10">
    <property type="entry name" value="2,3-Dihydroxybiphenyl 1,2-Dioxygenase, domain 1"/>
    <property type="match status" value="2"/>
</dbReference>
<organism evidence="2 3">
    <name type="scientific">Corynebacterium endometrii</name>
    <dbReference type="NCBI Taxonomy" id="2488819"/>
    <lineage>
        <taxon>Bacteria</taxon>
        <taxon>Bacillati</taxon>
        <taxon>Actinomycetota</taxon>
        <taxon>Actinomycetes</taxon>
        <taxon>Mycobacteriales</taxon>
        <taxon>Corynebacteriaceae</taxon>
        <taxon>Corynebacterium</taxon>
    </lineage>
</organism>
<accession>A0A4V1CEA6</accession>
<dbReference type="PROSITE" id="PS51819">
    <property type="entry name" value="VOC"/>
    <property type="match status" value="2"/>
</dbReference>
<dbReference type="Pfam" id="PF00903">
    <property type="entry name" value="Glyoxalase"/>
    <property type="match status" value="2"/>
</dbReference>
<feature type="domain" description="VOC" evidence="1">
    <location>
        <begin position="10"/>
        <end position="122"/>
    </location>
</feature>
<keyword evidence="3" id="KW-1185">Reference proteome</keyword>
<dbReference type="KEGG" id="cee:CENDO_00640"/>
<dbReference type="CDD" id="cd07247">
    <property type="entry name" value="SgaA_N_like"/>
    <property type="match status" value="1"/>
</dbReference>
<dbReference type="InterPro" id="IPR029068">
    <property type="entry name" value="Glyas_Bleomycin-R_OHBP_Dase"/>
</dbReference>
<sequence>MPAFEAEVGMPYWIDLTTSEPRKSAYFYEKVLGWEVNPASEGSEYQIGRLQGLLIAGFIPQPEDAPFPDTWVTYFNTADVAADCERAKNLGGRVLVEPQEVHLGTLALLADTAGGMFGLIEPSGAEHFVAGGEPGCPVWHELTATTRFTQALDFYGELFNWEIRGLQGADSADSPLTYATAEAEGAPFAGFWNAEGNFPPQVPSFWQTYLGVRDVAAAAKAAEAAGGEVIRAPWDSPFGRLCLIADSTGATVTLAEVEDAPEFEPSESDSVL</sequence>
<dbReference type="InterPro" id="IPR004360">
    <property type="entry name" value="Glyas_Fos-R_dOase_dom"/>
</dbReference>
<gene>
    <name evidence="2" type="ORF">CENDO_00640</name>
</gene>
<dbReference type="InterPro" id="IPR037523">
    <property type="entry name" value="VOC_core"/>
</dbReference>
<feature type="domain" description="VOC" evidence="1">
    <location>
        <begin position="137"/>
        <end position="257"/>
    </location>
</feature>
<dbReference type="SUPFAM" id="SSF54593">
    <property type="entry name" value="Glyoxalase/Bleomycin resistance protein/Dihydroxybiphenyl dioxygenase"/>
    <property type="match status" value="2"/>
</dbReference>
<reference evidence="2 3" key="1">
    <citation type="submission" date="2019-04" db="EMBL/GenBank/DDBJ databases">
        <title>Corynebacterium endometrii sp. nov., isolated from the uterus of a cow with endometritis.</title>
        <authorList>
            <person name="Ballas P."/>
            <person name="Ruckert C."/>
            <person name="Wagener K."/>
            <person name="Drillich M."/>
            <person name="Kaempfer P."/>
            <person name="Busse H.-J."/>
            <person name="Ehling-Schulz M."/>
        </authorList>
    </citation>
    <scope>NUCLEOTIDE SEQUENCE [LARGE SCALE GENOMIC DNA]</scope>
    <source>
        <strain evidence="2 3">LMM-1653</strain>
    </source>
</reference>
<evidence type="ECO:0000313" key="3">
    <source>
        <dbReference type="Proteomes" id="UP000296352"/>
    </source>
</evidence>